<dbReference type="Pfam" id="PF02254">
    <property type="entry name" value="TrkA_N"/>
    <property type="match status" value="1"/>
</dbReference>
<dbReference type="FunFam" id="3.40.50.720:FF:000036">
    <property type="entry name" value="Glutathione-regulated potassium-efflux system protein KefB"/>
    <property type="match status" value="1"/>
</dbReference>
<comment type="caution">
    <text evidence="12">The sequence shown here is derived from an EMBL/GenBank/DDBJ whole genome shotgun (WGS) entry which is preliminary data.</text>
</comment>
<evidence type="ECO:0000256" key="1">
    <source>
        <dbReference type="ARBA" id="ARBA00004127"/>
    </source>
</evidence>
<feature type="transmembrane region" description="Helical" evidence="10">
    <location>
        <begin position="197"/>
        <end position="215"/>
    </location>
</feature>
<feature type="transmembrane region" description="Helical" evidence="10">
    <location>
        <begin position="74"/>
        <end position="92"/>
    </location>
</feature>
<dbReference type="OrthoDB" id="9781411at2"/>
<dbReference type="Pfam" id="PF00999">
    <property type="entry name" value="Na_H_Exchanger"/>
    <property type="match status" value="1"/>
</dbReference>
<dbReference type="AlphaFoldDB" id="A0A844YWH2"/>
<evidence type="ECO:0000256" key="3">
    <source>
        <dbReference type="ARBA" id="ARBA00022449"/>
    </source>
</evidence>
<comment type="subcellular location">
    <subcellularLocation>
        <location evidence="1">Endomembrane system</location>
        <topology evidence="1">Multi-pass membrane protein</topology>
    </subcellularLocation>
</comment>
<keyword evidence="4" id="KW-0633">Potassium transport</keyword>
<dbReference type="PANTHER" id="PTHR46157">
    <property type="entry name" value="K(+) EFFLUX ANTIPORTER 3, CHLOROPLASTIC"/>
    <property type="match status" value="1"/>
</dbReference>
<evidence type="ECO:0000313" key="13">
    <source>
        <dbReference type="Proteomes" id="UP000466966"/>
    </source>
</evidence>
<dbReference type="PROSITE" id="PS51201">
    <property type="entry name" value="RCK_N"/>
    <property type="match status" value="1"/>
</dbReference>
<dbReference type="GO" id="GO:0015297">
    <property type="term" value="F:antiporter activity"/>
    <property type="evidence" value="ECO:0007669"/>
    <property type="project" value="UniProtKB-KW"/>
</dbReference>
<feature type="domain" description="RCK N-terminal" evidence="11">
    <location>
        <begin position="412"/>
        <end position="529"/>
    </location>
</feature>
<feature type="transmembrane region" description="Helical" evidence="10">
    <location>
        <begin position="128"/>
        <end position="147"/>
    </location>
</feature>
<dbReference type="InterPro" id="IPR038770">
    <property type="entry name" value="Na+/solute_symporter_sf"/>
</dbReference>
<dbReference type="InterPro" id="IPR036291">
    <property type="entry name" value="NAD(P)-bd_dom_sf"/>
</dbReference>
<proteinExistence type="predicted"/>
<protein>
    <submittedName>
        <fullName evidence="12">Sodium:proton exchanger</fullName>
    </submittedName>
</protein>
<accession>A0A844YWH2</accession>
<dbReference type="GO" id="GO:0006813">
    <property type="term" value="P:potassium ion transport"/>
    <property type="evidence" value="ECO:0007669"/>
    <property type="project" value="UniProtKB-KW"/>
</dbReference>
<keyword evidence="6" id="KW-0630">Potassium</keyword>
<evidence type="ECO:0000259" key="11">
    <source>
        <dbReference type="PROSITE" id="PS51201"/>
    </source>
</evidence>
<gene>
    <name evidence="12" type="ORF">GRI99_07475</name>
</gene>
<evidence type="ECO:0000256" key="2">
    <source>
        <dbReference type="ARBA" id="ARBA00022448"/>
    </source>
</evidence>
<feature type="transmembrane region" description="Helical" evidence="10">
    <location>
        <begin position="101"/>
        <end position="122"/>
    </location>
</feature>
<organism evidence="12 13">
    <name type="scientific">Alteraurantiacibacter buctensis</name>
    <dbReference type="NCBI Taxonomy" id="1503981"/>
    <lineage>
        <taxon>Bacteria</taxon>
        <taxon>Pseudomonadati</taxon>
        <taxon>Pseudomonadota</taxon>
        <taxon>Alphaproteobacteria</taxon>
        <taxon>Sphingomonadales</taxon>
        <taxon>Erythrobacteraceae</taxon>
        <taxon>Alteraurantiacibacter</taxon>
    </lineage>
</organism>
<reference evidence="12 13" key="1">
    <citation type="submission" date="2019-12" db="EMBL/GenBank/DDBJ databases">
        <title>Genomic-based taxomic classification of the family Erythrobacteraceae.</title>
        <authorList>
            <person name="Xu L."/>
        </authorList>
    </citation>
    <scope>NUCLEOTIDE SEQUENCE [LARGE SCALE GENOMIC DNA]</scope>
    <source>
        <strain evidence="12 13">M0322</strain>
    </source>
</reference>
<feature type="transmembrane region" description="Helical" evidence="10">
    <location>
        <begin position="282"/>
        <end position="302"/>
    </location>
</feature>
<keyword evidence="2" id="KW-0813">Transport</keyword>
<dbReference type="GO" id="GO:0012505">
    <property type="term" value="C:endomembrane system"/>
    <property type="evidence" value="ECO:0007669"/>
    <property type="project" value="UniProtKB-SubCell"/>
</dbReference>
<dbReference type="EMBL" id="WTYV01000002">
    <property type="protein sequence ID" value="MXO71482.1"/>
    <property type="molecule type" value="Genomic_DNA"/>
</dbReference>
<keyword evidence="13" id="KW-1185">Reference proteome</keyword>
<name>A0A844YWH2_9SPHN</name>
<dbReference type="PANTHER" id="PTHR46157:SF4">
    <property type="entry name" value="K(+) EFFLUX ANTIPORTER 3, CHLOROPLASTIC"/>
    <property type="match status" value="1"/>
</dbReference>
<keyword evidence="3" id="KW-0050">Antiport</keyword>
<keyword evidence="5 10" id="KW-0812">Transmembrane</keyword>
<dbReference type="Proteomes" id="UP000466966">
    <property type="component" value="Unassembled WGS sequence"/>
</dbReference>
<feature type="transmembrane region" description="Helical" evidence="10">
    <location>
        <begin position="6"/>
        <end position="28"/>
    </location>
</feature>
<dbReference type="GO" id="GO:0005886">
    <property type="term" value="C:plasma membrane"/>
    <property type="evidence" value="ECO:0007669"/>
    <property type="project" value="TreeGrafter"/>
</dbReference>
<evidence type="ECO:0000256" key="5">
    <source>
        <dbReference type="ARBA" id="ARBA00022692"/>
    </source>
</evidence>
<evidence type="ECO:0000256" key="6">
    <source>
        <dbReference type="ARBA" id="ARBA00022958"/>
    </source>
</evidence>
<evidence type="ECO:0000313" key="12">
    <source>
        <dbReference type="EMBL" id="MXO71482.1"/>
    </source>
</evidence>
<dbReference type="GO" id="GO:1902600">
    <property type="term" value="P:proton transmembrane transport"/>
    <property type="evidence" value="ECO:0007669"/>
    <property type="project" value="InterPro"/>
</dbReference>
<dbReference type="InterPro" id="IPR006153">
    <property type="entry name" value="Cation/H_exchanger_TM"/>
</dbReference>
<evidence type="ECO:0000256" key="4">
    <source>
        <dbReference type="ARBA" id="ARBA00022538"/>
    </source>
</evidence>
<feature type="transmembrane region" description="Helical" evidence="10">
    <location>
        <begin position="35"/>
        <end position="54"/>
    </location>
</feature>
<dbReference type="Gene3D" id="1.20.1530.20">
    <property type="match status" value="1"/>
</dbReference>
<sequence length="587" mass="62113">MHADTISPLMSDALVILGAAGIVIPLFARFRITPIIGFILVGVLVGPFGLGRLVPEMPWLYWVTISSTESLAPFAEFGIILLLFTIGLELSFNRLWQLRKLVFGLGALELLIIGSLLALAFFANGQPLVAAAALGFALAFSSTALVLPISGTRTPVGRAALSMLLFEDIMIVPIIFILGALAPYADAEGFSGLLTTLWQGALVVLVMMVAGRFFLPRLFASAARAKSSELFMAASLLVVLTSALATQLVGLSPIVGALIAGLLIAETEYHSEVEAIIDPFKGLALGIFLITVGMAIDVTMLWSNLWAIAGAVVGVLALKAVVTGVLLRLMGARAGTATETGILMASPSETSLIVLAAAAQASIVSAATAQFWQVVIALGLTVTPLLARLGRVAGRRVEPAPSLDDADHRDATPRVIVIGLGRVGRLVAEMLDRHGKPYVGIDSDSDIIDHARNAGFKALYGNAARGDLLDKLGMAECPAVILTMDEHVLAQQLVRKLRAAYPDLPIIARARDTFHATELYKAGATVAVPETLESSLQLSEAALVELGVAMGPVIASIHEKRDEFRERIQQDAALDEKPKLRTSTAES</sequence>
<dbReference type="InterPro" id="IPR003148">
    <property type="entry name" value="RCK_N"/>
</dbReference>
<keyword evidence="9 10" id="KW-0472">Membrane</keyword>
<evidence type="ECO:0000256" key="8">
    <source>
        <dbReference type="ARBA" id="ARBA00023065"/>
    </source>
</evidence>
<dbReference type="SUPFAM" id="SSF51735">
    <property type="entry name" value="NAD(P)-binding Rossmann-fold domains"/>
    <property type="match status" value="1"/>
</dbReference>
<dbReference type="Gene3D" id="3.40.50.720">
    <property type="entry name" value="NAD(P)-binding Rossmann-like Domain"/>
    <property type="match status" value="1"/>
</dbReference>
<evidence type="ECO:0000256" key="9">
    <source>
        <dbReference type="ARBA" id="ARBA00023136"/>
    </source>
</evidence>
<feature type="transmembrane region" description="Helical" evidence="10">
    <location>
        <begin position="159"/>
        <end position="185"/>
    </location>
</feature>
<evidence type="ECO:0000256" key="7">
    <source>
        <dbReference type="ARBA" id="ARBA00022989"/>
    </source>
</evidence>
<evidence type="ECO:0000256" key="10">
    <source>
        <dbReference type="SAM" id="Phobius"/>
    </source>
</evidence>
<dbReference type="RefSeq" id="WP_160771391.1">
    <property type="nucleotide sequence ID" value="NZ_WTYV01000002.1"/>
</dbReference>
<keyword evidence="7 10" id="KW-1133">Transmembrane helix</keyword>
<feature type="transmembrane region" description="Helical" evidence="10">
    <location>
        <begin position="308"/>
        <end position="330"/>
    </location>
</feature>
<keyword evidence="8" id="KW-0406">Ion transport</keyword>